<dbReference type="GO" id="GO:0030422">
    <property type="term" value="P:siRNA processing"/>
    <property type="evidence" value="ECO:0007669"/>
    <property type="project" value="TreeGrafter"/>
</dbReference>
<keyword evidence="1" id="KW-0808">Transferase</keyword>
<proteinExistence type="inferred from homology"/>
<comment type="catalytic activity">
    <reaction evidence="1">
        <text>RNA(n) + a ribonucleoside 5'-triphosphate = RNA(n+1) + diphosphate</text>
        <dbReference type="Rhea" id="RHEA:21248"/>
        <dbReference type="Rhea" id="RHEA-COMP:14527"/>
        <dbReference type="Rhea" id="RHEA-COMP:17342"/>
        <dbReference type="ChEBI" id="CHEBI:33019"/>
        <dbReference type="ChEBI" id="CHEBI:61557"/>
        <dbReference type="ChEBI" id="CHEBI:140395"/>
        <dbReference type="EC" id="2.7.7.48"/>
    </reaction>
</comment>
<evidence type="ECO:0000259" key="3">
    <source>
        <dbReference type="Pfam" id="PF05183"/>
    </source>
</evidence>
<keyword evidence="1" id="KW-0548">Nucleotidyltransferase</keyword>
<keyword evidence="1" id="KW-0696">RNA-directed RNA polymerase</keyword>
<dbReference type="GO" id="GO:0003723">
    <property type="term" value="F:RNA binding"/>
    <property type="evidence" value="ECO:0007669"/>
    <property type="project" value="UniProtKB-KW"/>
</dbReference>
<keyword evidence="5" id="KW-1185">Reference proteome</keyword>
<evidence type="ECO:0000256" key="1">
    <source>
        <dbReference type="RuleBase" id="RU363098"/>
    </source>
</evidence>
<dbReference type="PANTHER" id="PTHR23079:SF14">
    <property type="entry name" value="RNA-DEPENDENT RNA POLYMERASE"/>
    <property type="match status" value="1"/>
</dbReference>
<keyword evidence="1" id="KW-0694">RNA-binding</keyword>
<comment type="caution">
    <text evidence="4">The sequence shown here is derived from an EMBL/GenBank/DDBJ whole genome shotgun (WGS) entry which is preliminary data.</text>
</comment>
<dbReference type="GO" id="GO:0031380">
    <property type="term" value="C:nuclear RNA-directed RNA polymerase complex"/>
    <property type="evidence" value="ECO:0007669"/>
    <property type="project" value="TreeGrafter"/>
</dbReference>
<dbReference type="EC" id="2.7.7.48" evidence="1"/>
<feature type="domain" description="RDRP core" evidence="3">
    <location>
        <begin position="609"/>
        <end position="1248"/>
    </location>
</feature>
<name>A0A9P5L7U6_PENCR</name>
<feature type="region of interest" description="Disordered" evidence="2">
    <location>
        <begin position="82"/>
        <end position="118"/>
    </location>
</feature>
<sequence length="1448" mass="162546">MVYPTTPQHQKEDFRTFITRVNVKFGLEIPLPGIESPLARERNTSLPSQIYKHIRPLFFNNKVDKRSLIGNLEEWVRGNLPLAGPGHAQNPNYRADADRRASQRHQSEEPALPLSLTGPEKDMCMKQLLALMKDEEYLLANGRVINTKKRFAANSIADAQGLSPKKQRLDNEDEDEHFHTAPNSPVKGSVLAQSPLGKNGDGEMVQTAFQGSSWRVSGTASLPVSSHRTIQSPARGPVGIASPAKILVHPSPGRNDGPIQLPGHNKRDYHSPAKYSMTFPPPAKVQPVQGQGNHHSLPWEVVTKSQPKPQGNVPTPTRKSTSTSWPAKTLVAAQSPARNPGSVRSPSKTPTSAKKSPSQSPLKQMDLRSFGFGSSFNKESSPTEEDVGFKKPTLFEKLSAASDESKRNNMVHSANTRFSTTITSSAFMSRDTSMEQSFDTVMTDMTEPMDTQSTYADSVVGYMASDEMQRSVDAAAISMMVNGDPAETEYSLKQEFVDELLSYGPFSAEESFSATIPLRFRYELERIGRAWRIPFKQILVGNRITFNTQDDFWSWVGGLGRRYGHPLPEKSPRRAWDAAVGNFKSDKHSEVVILSGELNWCNQSEPGIFKLRLNPLKLEQTCRFHRRFGSDRFLTLTIPAPDQPPTHQKQPSYPSVLRESIASWLTRNDHYLLGRTWRAFYVEEVKTKRKVKGESRFRVELFAIDGDDFDHGYQITPVVAPPGQQNDSYTPMSVDALLEWHMPKTANANQSNCKLFQRISLGLSKTFATVKLKPTQVLRLRDDPTRTAMNDGCALISRTLANQICDQLGITTATPSCFQGRMAGAKGLWMVDCHRSSITSLNDDGIWIQISDSQLKIHPHPREWADPVDEEKLTFEVVNWAKPLHPVDLNIQLLAILEYGGNVKEYIAKLTRDGMQSLYDDFLEVLRSNSPVVCRALLQKLRLSGEDGTGKARRLEQWVTSDAESIIRFSEAGFAPRDFFPLRMKIRKYLTWLLGRHVEELKIQVPLSTYAYCIADPYGVLGPGEVHFGFSNNWRDPQGQFEDNLLDGVDVLVGRVPAHLPSDIQRRKAVWKTELRHFKDVIVFPTTGTFPLAGMLSGGDYDGDKPWICWDPVIVEGFQNSPMPSDKYSAEYYGLTKHSVPMASLKSTEDFLESVFDFNLNLSNLGRCTFEHEKLAYDESVGFPKAKELACLLGHLVDGRKGGVHLSEQAWKKYRKTISPEQRALPAYRNPERRSKPSNIVDYLTFNVAQSELRRILSGLNEAFPENDSQNQLDDDLIRPWSEANEASKSNSEHGQELKDALGEVKRSIDELYKQWNQGHSASTGDEFSAISRQAAENAAALPPPNAGKHPLIHTWQNSRNEWQRLVASYTYRRCPNSRFILHSFGETLCEIKASASPSRLVINEVVACYQVNQKMVAHLTANEFPVDETDYVDEYEDGEAIEAMLSS</sequence>
<gene>
    <name evidence="4" type="ORF">PCG10_009625</name>
</gene>
<organism evidence="4 5">
    <name type="scientific">Penicillium crustosum</name>
    <name type="common">Blue mold fungus</name>
    <dbReference type="NCBI Taxonomy" id="36656"/>
    <lineage>
        <taxon>Eukaryota</taxon>
        <taxon>Fungi</taxon>
        <taxon>Dikarya</taxon>
        <taxon>Ascomycota</taxon>
        <taxon>Pezizomycotina</taxon>
        <taxon>Eurotiomycetes</taxon>
        <taxon>Eurotiomycetidae</taxon>
        <taxon>Eurotiales</taxon>
        <taxon>Aspergillaceae</taxon>
        <taxon>Penicillium</taxon>
    </lineage>
</organism>
<evidence type="ECO:0000256" key="2">
    <source>
        <dbReference type="SAM" id="MobiDB-lite"/>
    </source>
</evidence>
<dbReference type="InterPro" id="IPR007855">
    <property type="entry name" value="RDRP"/>
</dbReference>
<comment type="similarity">
    <text evidence="1">Belongs to the RdRP family.</text>
</comment>
<dbReference type="GO" id="GO:0003968">
    <property type="term" value="F:RNA-directed RNA polymerase activity"/>
    <property type="evidence" value="ECO:0007669"/>
    <property type="project" value="UniProtKB-KW"/>
</dbReference>
<evidence type="ECO:0000313" key="4">
    <source>
        <dbReference type="EMBL" id="KAF7528911.1"/>
    </source>
</evidence>
<dbReference type="InterPro" id="IPR057596">
    <property type="entry name" value="RDRP_core"/>
</dbReference>
<dbReference type="PANTHER" id="PTHR23079">
    <property type="entry name" value="RNA-DEPENDENT RNA POLYMERASE"/>
    <property type="match status" value="1"/>
</dbReference>
<dbReference type="Proteomes" id="UP000701341">
    <property type="component" value="Unassembled WGS sequence"/>
</dbReference>
<feature type="region of interest" description="Disordered" evidence="2">
    <location>
        <begin position="244"/>
        <end position="388"/>
    </location>
</feature>
<feature type="compositionally biased region" description="Basic and acidic residues" evidence="2">
    <location>
        <begin position="95"/>
        <end position="108"/>
    </location>
</feature>
<dbReference type="Pfam" id="PF05183">
    <property type="entry name" value="RdRP"/>
    <property type="match status" value="1"/>
</dbReference>
<dbReference type="EMBL" id="JAAOZQ010000008">
    <property type="protein sequence ID" value="KAF7528911.1"/>
    <property type="molecule type" value="Genomic_DNA"/>
</dbReference>
<reference evidence="4" key="1">
    <citation type="submission" date="2020-02" db="EMBL/GenBank/DDBJ databases">
        <authorList>
            <person name="Lichtner F.J."/>
        </authorList>
    </citation>
    <scope>NUCLEOTIDE SEQUENCE</scope>
    <source>
        <strain evidence="4">G10</strain>
    </source>
</reference>
<feature type="compositionally biased region" description="Low complexity" evidence="2">
    <location>
        <begin position="345"/>
        <end position="361"/>
    </location>
</feature>
<protein>
    <recommendedName>
        <fullName evidence="1">RNA-dependent RNA polymerase</fullName>
        <ecNumber evidence="1">2.7.7.48</ecNumber>
    </recommendedName>
</protein>
<feature type="region of interest" description="Disordered" evidence="2">
    <location>
        <begin position="158"/>
        <end position="189"/>
    </location>
</feature>
<feature type="compositionally biased region" description="Polar residues" evidence="2">
    <location>
        <begin position="303"/>
        <end position="326"/>
    </location>
</feature>
<evidence type="ECO:0000313" key="5">
    <source>
        <dbReference type="Proteomes" id="UP000701341"/>
    </source>
</evidence>
<accession>A0A9P5L7U6</accession>